<keyword evidence="1" id="KW-1133">Transmembrane helix</keyword>
<dbReference type="Proteomes" id="UP000199317">
    <property type="component" value="Unassembled WGS sequence"/>
</dbReference>
<accession>A0A1H0SVT3</accession>
<keyword evidence="1" id="KW-0472">Membrane</keyword>
<evidence type="ECO:0000313" key="3">
    <source>
        <dbReference type="Proteomes" id="UP000199317"/>
    </source>
</evidence>
<sequence>MLGLTLFATVSSASWLYASFLGIARLWNHVMPFQHALAIYPGLLLVAGCGSVALMATLRPLYRRAPEAFPLPVDAWKKGASSSTT</sequence>
<feature type="transmembrane region" description="Helical" evidence="1">
    <location>
        <begin position="37"/>
        <end position="58"/>
    </location>
</feature>
<dbReference type="AlphaFoldDB" id="A0A1H0SVT3"/>
<gene>
    <name evidence="2" type="ORF">SAMN04489708_11395</name>
</gene>
<proteinExistence type="predicted"/>
<evidence type="ECO:0000313" key="2">
    <source>
        <dbReference type="EMBL" id="SDP45821.1"/>
    </source>
</evidence>
<protein>
    <submittedName>
        <fullName evidence="2">Uncharacterized protein</fullName>
    </submittedName>
</protein>
<evidence type="ECO:0000256" key="1">
    <source>
        <dbReference type="SAM" id="Phobius"/>
    </source>
</evidence>
<keyword evidence="1" id="KW-0812">Transmembrane</keyword>
<organism evidence="2 3">
    <name type="scientific">Paracidovorax cattleyae</name>
    <dbReference type="NCBI Taxonomy" id="80868"/>
    <lineage>
        <taxon>Bacteria</taxon>
        <taxon>Pseudomonadati</taxon>
        <taxon>Pseudomonadota</taxon>
        <taxon>Betaproteobacteria</taxon>
        <taxon>Burkholderiales</taxon>
        <taxon>Comamonadaceae</taxon>
        <taxon>Paracidovorax</taxon>
    </lineage>
</organism>
<dbReference type="RefSeq" id="WP_225978874.1">
    <property type="nucleotide sequence ID" value="NZ_CP028290.1"/>
</dbReference>
<name>A0A1H0SVT3_9BURK</name>
<dbReference type="EMBL" id="FNJL01000013">
    <property type="protein sequence ID" value="SDP45821.1"/>
    <property type="molecule type" value="Genomic_DNA"/>
</dbReference>
<keyword evidence="3" id="KW-1185">Reference proteome</keyword>
<reference evidence="3" key="1">
    <citation type="submission" date="2016-10" db="EMBL/GenBank/DDBJ databases">
        <authorList>
            <person name="Varghese N."/>
            <person name="Submissions S."/>
        </authorList>
    </citation>
    <scope>NUCLEOTIDE SEQUENCE [LARGE SCALE GENOMIC DNA]</scope>
    <source>
        <strain evidence="3">DSM 17101</strain>
    </source>
</reference>